<dbReference type="AlphaFoldDB" id="A0A7S1D9S3"/>
<organism evidence="2">
    <name type="scientific">Cyclophora tenuis</name>
    <name type="common">Marine diatom</name>
    <dbReference type="NCBI Taxonomy" id="216820"/>
    <lineage>
        <taxon>Eukaryota</taxon>
        <taxon>Sar</taxon>
        <taxon>Stramenopiles</taxon>
        <taxon>Ochrophyta</taxon>
        <taxon>Bacillariophyta</taxon>
        <taxon>Fragilariophyceae</taxon>
        <taxon>Fragilariophycidae</taxon>
        <taxon>Cyclophorales</taxon>
        <taxon>Cyclophoraceae</taxon>
        <taxon>Cyclophora</taxon>
    </lineage>
</organism>
<gene>
    <name evidence="2" type="ORF">CTEN0397_LOCUS11873</name>
</gene>
<feature type="compositionally biased region" description="Basic and acidic residues" evidence="1">
    <location>
        <begin position="1"/>
        <end position="11"/>
    </location>
</feature>
<evidence type="ECO:0000256" key="1">
    <source>
        <dbReference type="SAM" id="MobiDB-lite"/>
    </source>
</evidence>
<evidence type="ECO:0000313" key="2">
    <source>
        <dbReference type="EMBL" id="CAD8940807.1"/>
    </source>
</evidence>
<accession>A0A7S1D9S3</accession>
<dbReference type="EMBL" id="HBFW01018546">
    <property type="protein sequence ID" value="CAD8940807.1"/>
    <property type="molecule type" value="Transcribed_RNA"/>
</dbReference>
<feature type="region of interest" description="Disordered" evidence="1">
    <location>
        <begin position="224"/>
        <end position="245"/>
    </location>
</feature>
<name>A0A7S1D9S3_CYCTE</name>
<proteinExistence type="predicted"/>
<feature type="region of interest" description="Disordered" evidence="1">
    <location>
        <begin position="1"/>
        <end position="22"/>
    </location>
</feature>
<sequence length="245" mass="27024">MTDPQEGRTDHQQQNSILVQGDRCIPDVLVTSTEPSPSSPDPFRLTRTHFGCQETTENHYQYEGFDLPQGQGIEVLGDVDPTDTAGSASMLGPSEFLSSSTVATMANRVMPPQRPTVAIPNHDGATQPEMVPPGRLLQTVWQAMVWDVSHDEQLLPTVPAVDDGRQEGRSPSANITTSRFQNDFLDDFVEEGDTWQQRINNLPQGGEMEAMVFEDDLVDFLVQQEEIEEEETDVGGTSPPQPTAE</sequence>
<reference evidence="2" key="1">
    <citation type="submission" date="2021-01" db="EMBL/GenBank/DDBJ databases">
        <authorList>
            <person name="Corre E."/>
            <person name="Pelletier E."/>
            <person name="Niang G."/>
            <person name="Scheremetjew M."/>
            <person name="Finn R."/>
            <person name="Kale V."/>
            <person name="Holt S."/>
            <person name="Cochrane G."/>
            <person name="Meng A."/>
            <person name="Brown T."/>
            <person name="Cohen L."/>
        </authorList>
    </citation>
    <scope>NUCLEOTIDE SEQUENCE</scope>
    <source>
        <strain evidence="2">ECT3854</strain>
    </source>
</reference>
<protein>
    <submittedName>
        <fullName evidence="2">Uncharacterized protein</fullName>
    </submittedName>
</protein>